<proteinExistence type="predicted"/>
<dbReference type="PANTHER" id="PTHR43236:SF2">
    <property type="entry name" value="BLL0069 PROTEIN"/>
    <property type="match status" value="1"/>
</dbReference>
<comment type="caution">
    <text evidence="3">The sequence shown here is derived from an EMBL/GenBank/DDBJ whole genome shotgun (WGS) entry which is preliminary data.</text>
</comment>
<gene>
    <name evidence="3" type="ORF">O0S10_02340</name>
</gene>
<evidence type="ECO:0000259" key="2">
    <source>
        <dbReference type="Pfam" id="PF06114"/>
    </source>
</evidence>
<feature type="compositionally biased region" description="Acidic residues" evidence="1">
    <location>
        <begin position="328"/>
        <end position="338"/>
    </location>
</feature>
<evidence type="ECO:0000256" key="1">
    <source>
        <dbReference type="SAM" id="MobiDB-lite"/>
    </source>
</evidence>
<protein>
    <submittedName>
        <fullName evidence="3">ImmA/IrrE family metallo-endopeptidase</fullName>
    </submittedName>
</protein>
<dbReference type="Pfam" id="PF06114">
    <property type="entry name" value="Peptidase_M78"/>
    <property type="match status" value="1"/>
</dbReference>
<feature type="region of interest" description="Disordered" evidence="1">
    <location>
        <begin position="327"/>
        <end position="349"/>
    </location>
</feature>
<dbReference type="RefSeq" id="WP_268924289.1">
    <property type="nucleotide sequence ID" value="NZ_JAPTGB010000004.1"/>
</dbReference>
<feature type="domain" description="IrrE N-terminal-like" evidence="2">
    <location>
        <begin position="172"/>
        <end position="300"/>
    </location>
</feature>
<dbReference type="PANTHER" id="PTHR43236">
    <property type="entry name" value="ANTITOXIN HIGA1"/>
    <property type="match status" value="1"/>
</dbReference>
<sequence length="405" mass="45291">MPSASPTISIKYDVFRWLYDTSGYTEAELTKELSSIKSKTWNGWMANRRDPELTLPQLKELASLYKRPVTAFLIDAPPRDPIIPKDFRRNAGSLYSKDLHRIFRRAHRKLELFREMAENLEENVASDLTCCTTSDDPFLIAEREREIFSADHIFSEKNADKAYPLWRTFFAEKGVPIFQYNMKNDGVRGFITKSGTASAIIVNSGDKPEARIFTIFHEYAHLLLGTGAICTDDGEKSTDPKIQEIERWCNNFAGAFLMPSSLIENNTNILTKIESEDYGGAASELAKETATSKTAALVRLVVVGKITQKNADPLLSALINVPKKQIEDPDSVDEEETGDLATVGTKKSSGGPDRALLTVRGLGEAYVNLAQKNYERGHISYASFLENVGISKKSHERLKKRGVLL</sequence>
<keyword evidence="4" id="KW-1185">Reference proteome</keyword>
<reference evidence="3" key="1">
    <citation type="submission" date="2022-12" db="EMBL/GenBank/DDBJ databases">
        <title>Isolation and characterisation of novel Methanocorpusculum spp. from native Australian herbivores indicates the genus is ancestrally host-associated.</title>
        <authorList>
            <person name="Volmer J.G."/>
            <person name="Soo R.M."/>
            <person name="Evans P.N."/>
            <person name="Hoedt E.C."/>
            <person name="Astorga Alsina A.L."/>
            <person name="Woodcroft B.J."/>
            <person name="Tyson G.W."/>
            <person name="Hugenholtz P."/>
            <person name="Morrison M."/>
        </authorList>
    </citation>
    <scope>NUCLEOTIDE SEQUENCE</scope>
    <source>
        <strain evidence="3">MG</strain>
    </source>
</reference>
<evidence type="ECO:0000313" key="3">
    <source>
        <dbReference type="EMBL" id="MCZ0860068.1"/>
    </source>
</evidence>
<dbReference type="InterPro" id="IPR010359">
    <property type="entry name" value="IrrE_HExxH"/>
</dbReference>
<evidence type="ECO:0000313" key="4">
    <source>
        <dbReference type="Proteomes" id="UP001141422"/>
    </source>
</evidence>
<accession>A0ABT4IEA7</accession>
<organism evidence="3 4">
    <name type="scientific">Methanocorpusculum petauri</name>
    <dbReference type="NCBI Taxonomy" id="3002863"/>
    <lineage>
        <taxon>Archaea</taxon>
        <taxon>Methanobacteriati</taxon>
        <taxon>Methanobacteriota</taxon>
        <taxon>Stenosarchaea group</taxon>
        <taxon>Methanomicrobia</taxon>
        <taxon>Methanomicrobiales</taxon>
        <taxon>Methanocorpusculaceae</taxon>
        <taxon>Methanocorpusculum</taxon>
    </lineage>
</organism>
<dbReference type="EMBL" id="JAPTGB010000004">
    <property type="protein sequence ID" value="MCZ0860068.1"/>
    <property type="molecule type" value="Genomic_DNA"/>
</dbReference>
<dbReference type="Proteomes" id="UP001141422">
    <property type="component" value="Unassembled WGS sequence"/>
</dbReference>
<name>A0ABT4IEA7_9EURY</name>
<dbReference type="Gene3D" id="1.10.10.2910">
    <property type="match status" value="1"/>
</dbReference>
<dbReference type="InterPro" id="IPR052345">
    <property type="entry name" value="Rad_response_metalloprotease"/>
</dbReference>